<evidence type="ECO:0000256" key="1">
    <source>
        <dbReference type="ARBA" id="ARBA00001554"/>
    </source>
</evidence>
<evidence type="ECO:0000256" key="2">
    <source>
        <dbReference type="ARBA" id="ARBA00006472"/>
    </source>
</evidence>
<evidence type="ECO:0000256" key="3">
    <source>
        <dbReference type="ARBA" id="ARBA00013252"/>
    </source>
</evidence>
<dbReference type="Pfam" id="PF01329">
    <property type="entry name" value="Pterin_4a"/>
    <property type="match status" value="1"/>
</dbReference>
<dbReference type="Gene3D" id="3.30.1360.20">
    <property type="entry name" value="Transcriptional coactivator/pterin dehydratase"/>
    <property type="match status" value="1"/>
</dbReference>
<protein>
    <recommendedName>
        <fullName evidence="3">4a-hydroxytetrahydrobiopterin dehydratase</fullName>
        <ecNumber evidence="3">4.2.1.96</ecNumber>
    </recommendedName>
</protein>
<dbReference type="GO" id="GO:0006729">
    <property type="term" value="P:tetrahydrobiopterin biosynthetic process"/>
    <property type="evidence" value="ECO:0007669"/>
    <property type="project" value="InterPro"/>
</dbReference>
<accession>A0A381PN13</accession>
<dbReference type="PANTHER" id="PTHR12599">
    <property type="entry name" value="PTERIN-4-ALPHA-CARBINOLAMINE DEHYDRATASE"/>
    <property type="match status" value="1"/>
</dbReference>
<keyword evidence="4" id="KW-0456">Lyase</keyword>
<dbReference type="PANTHER" id="PTHR12599:SF0">
    <property type="entry name" value="PTERIN-4-ALPHA-CARBINOLAMINE DEHYDRATASE"/>
    <property type="match status" value="1"/>
</dbReference>
<dbReference type="NCBIfam" id="NF002017">
    <property type="entry name" value="PRK00823.1-2"/>
    <property type="match status" value="1"/>
</dbReference>
<comment type="similarity">
    <text evidence="2">Belongs to the pterin-4-alpha-carbinolamine dehydratase family.</text>
</comment>
<sequence length="98" mass="11547">MSEILDENKIKESLEALDGWVIKNNILYKKISFKTFMNAFSFMNIVADHSEKINHHPKLTNEYNILEIELHTHSLNAITEKDFSLARFIDNIYKEIFS</sequence>
<reference evidence="5" key="1">
    <citation type="submission" date="2018-05" db="EMBL/GenBank/DDBJ databases">
        <authorList>
            <person name="Lanie J.A."/>
            <person name="Ng W.-L."/>
            <person name="Kazmierczak K.M."/>
            <person name="Andrzejewski T.M."/>
            <person name="Davidsen T.M."/>
            <person name="Wayne K.J."/>
            <person name="Tettelin H."/>
            <person name="Glass J.I."/>
            <person name="Rusch D."/>
            <person name="Podicherti R."/>
            <person name="Tsui H.-C.T."/>
            <person name="Winkler M.E."/>
        </authorList>
    </citation>
    <scope>NUCLEOTIDE SEQUENCE</scope>
</reference>
<dbReference type="InterPro" id="IPR036428">
    <property type="entry name" value="PCD_sf"/>
</dbReference>
<name>A0A381PN13_9ZZZZ</name>
<dbReference type="CDD" id="cd00488">
    <property type="entry name" value="PCD_DCoH"/>
    <property type="match status" value="1"/>
</dbReference>
<evidence type="ECO:0000313" key="5">
    <source>
        <dbReference type="EMBL" id="SUZ67439.1"/>
    </source>
</evidence>
<dbReference type="GO" id="GO:0008124">
    <property type="term" value="F:4-alpha-hydroxytetrahydrobiopterin dehydratase activity"/>
    <property type="evidence" value="ECO:0007669"/>
    <property type="project" value="UniProtKB-EC"/>
</dbReference>
<organism evidence="5">
    <name type="scientific">marine metagenome</name>
    <dbReference type="NCBI Taxonomy" id="408172"/>
    <lineage>
        <taxon>unclassified sequences</taxon>
        <taxon>metagenomes</taxon>
        <taxon>ecological metagenomes</taxon>
    </lineage>
</organism>
<gene>
    <name evidence="5" type="ORF">METZ01_LOCUS20293</name>
</gene>
<dbReference type="EMBL" id="UINC01001012">
    <property type="protein sequence ID" value="SUZ67439.1"/>
    <property type="molecule type" value="Genomic_DNA"/>
</dbReference>
<dbReference type="InterPro" id="IPR001533">
    <property type="entry name" value="Pterin_deHydtase"/>
</dbReference>
<evidence type="ECO:0000256" key="4">
    <source>
        <dbReference type="ARBA" id="ARBA00023239"/>
    </source>
</evidence>
<dbReference type="AlphaFoldDB" id="A0A381PN13"/>
<proteinExistence type="inferred from homology"/>
<comment type="catalytic activity">
    <reaction evidence="1">
        <text>(4aS,6R)-4a-hydroxy-L-erythro-5,6,7,8-tetrahydrobiopterin = (6R)-L-erythro-6,7-dihydrobiopterin + H2O</text>
        <dbReference type="Rhea" id="RHEA:11920"/>
        <dbReference type="ChEBI" id="CHEBI:15377"/>
        <dbReference type="ChEBI" id="CHEBI:15642"/>
        <dbReference type="ChEBI" id="CHEBI:43120"/>
        <dbReference type="EC" id="4.2.1.96"/>
    </reaction>
</comment>
<dbReference type="EC" id="4.2.1.96" evidence="3"/>
<dbReference type="SUPFAM" id="SSF55248">
    <property type="entry name" value="PCD-like"/>
    <property type="match status" value="1"/>
</dbReference>